<sequence length="178" mass="19763">MNPAGKGYGGRQKLPDNLKQLFRPVVMSHPDNDLIAEVILYCEGFKSAKSIGKKLVEVFDLSRKLLTKQQHYDWGLRALKTVLGGCGSVLKAARKNLLKEGKGSLDENAEKELVVQALRLNTLSKLTFADCARFDSLVRDVFPGVQFTSSGYEELTAALKESFSDLGLFCNENQVRHI</sequence>
<dbReference type="PANTHER" id="PTHR45703">
    <property type="entry name" value="DYNEIN HEAVY CHAIN"/>
    <property type="match status" value="1"/>
</dbReference>
<dbReference type="InterPro" id="IPR043157">
    <property type="entry name" value="Dynein_AAA1S"/>
</dbReference>
<keyword evidence="3" id="KW-1185">Reference proteome</keyword>
<dbReference type="EMBL" id="NEVH01005885">
    <property type="protein sequence ID" value="PNF38484.1"/>
    <property type="molecule type" value="Genomic_DNA"/>
</dbReference>
<dbReference type="GO" id="GO:0030286">
    <property type="term" value="C:dynein complex"/>
    <property type="evidence" value="ECO:0007669"/>
    <property type="project" value="InterPro"/>
</dbReference>
<accession>A0A2J7RCB8</accession>
<dbReference type="PANTHER" id="PTHR45703:SF22">
    <property type="entry name" value="DYNEIN CYTOPLASMIC 2 HEAVY CHAIN 1"/>
    <property type="match status" value="1"/>
</dbReference>
<dbReference type="InterPro" id="IPR035699">
    <property type="entry name" value="AAA_6"/>
</dbReference>
<evidence type="ECO:0000313" key="2">
    <source>
        <dbReference type="EMBL" id="PNF38484.1"/>
    </source>
</evidence>
<evidence type="ECO:0000313" key="3">
    <source>
        <dbReference type="Proteomes" id="UP000235965"/>
    </source>
</evidence>
<dbReference type="AlphaFoldDB" id="A0A2J7RCB8"/>
<proteinExistence type="predicted"/>
<dbReference type="GO" id="GO:0007018">
    <property type="term" value="P:microtubule-based movement"/>
    <property type="evidence" value="ECO:0007669"/>
    <property type="project" value="InterPro"/>
</dbReference>
<dbReference type="GO" id="GO:0045505">
    <property type="term" value="F:dynein intermediate chain binding"/>
    <property type="evidence" value="ECO:0007669"/>
    <property type="project" value="InterPro"/>
</dbReference>
<gene>
    <name evidence="2" type="ORF">B7P43_G03951</name>
</gene>
<reference evidence="2 3" key="1">
    <citation type="submission" date="2017-12" db="EMBL/GenBank/DDBJ databases">
        <title>Hemimetabolous genomes reveal molecular basis of termite eusociality.</title>
        <authorList>
            <person name="Harrison M.C."/>
            <person name="Jongepier E."/>
            <person name="Robertson H.M."/>
            <person name="Arning N."/>
            <person name="Bitard-Feildel T."/>
            <person name="Chao H."/>
            <person name="Childers C.P."/>
            <person name="Dinh H."/>
            <person name="Doddapaneni H."/>
            <person name="Dugan S."/>
            <person name="Gowin J."/>
            <person name="Greiner C."/>
            <person name="Han Y."/>
            <person name="Hu H."/>
            <person name="Hughes D.S.T."/>
            <person name="Huylmans A.-K."/>
            <person name="Kemena C."/>
            <person name="Kremer L.P.M."/>
            <person name="Lee S.L."/>
            <person name="Lopez-Ezquerra A."/>
            <person name="Mallet L."/>
            <person name="Monroy-Kuhn J.M."/>
            <person name="Moser A."/>
            <person name="Murali S.C."/>
            <person name="Muzny D.M."/>
            <person name="Otani S."/>
            <person name="Piulachs M.-D."/>
            <person name="Poelchau M."/>
            <person name="Qu J."/>
            <person name="Schaub F."/>
            <person name="Wada-Katsumata A."/>
            <person name="Worley K.C."/>
            <person name="Xie Q."/>
            <person name="Ylla G."/>
            <person name="Poulsen M."/>
            <person name="Gibbs R.A."/>
            <person name="Schal C."/>
            <person name="Richards S."/>
            <person name="Belles X."/>
            <person name="Korb J."/>
            <person name="Bornberg-Bauer E."/>
        </authorList>
    </citation>
    <scope>NUCLEOTIDE SEQUENCE [LARGE SCALE GENOMIC DNA]</scope>
    <source>
        <tissue evidence="2">Whole body</tissue>
    </source>
</reference>
<dbReference type="FunFam" id="1.10.8.710:FF:000006">
    <property type="entry name" value="cytoplasmic dynein 2 heavy chain 1"/>
    <property type="match status" value="1"/>
</dbReference>
<dbReference type="InterPro" id="IPR026983">
    <property type="entry name" value="DHC"/>
</dbReference>
<evidence type="ECO:0000259" key="1">
    <source>
        <dbReference type="Pfam" id="PF12774"/>
    </source>
</evidence>
<dbReference type="Gene3D" id="3.40.50.300">
    <property type="entry name" value="P-loop containing nucleotide triphosphate hydrolases"/>
    <property type="match status" value="1"/>
</dbReference>
<protein>
    <recommendedName>
        <fullName evidence="1">Dynein heavy chain hydrolytic ATP-binding dynein motor region domain-containing protein</fullName>
    </recommendedName>
</protein>
<dbReference type="Pfam" id="PF12774">
    <property type="entry name" value="AAA_6"/>
    <property type="match status" value="1"/>
</dbReference>
<dbReference type="InterPro" id="IPR027417">
    <property type="entry name" value="P-loop_NTPase"/>
</dbReference>
<feature type="domain" description="Dynein heavy chain hydrolytic ATP-binding dynein motor region" evidence="1">
    <location>
        <begin position="1"/>
        <end position="176"/>
    </location>
</feature>
<dbReference type="Proteomes" id="UP000235965">
    <property type="component" value="Unassembled WGS sequence"/>
</dbReference>
<dbReference type="InParanoid" id="A0A2J7RCB8"/>
<dbReference type="Gene3D" id="1.10.8.710">
    <property type="match status" value="1"/>
</dbReference>
<dbReference type="GO" id="GO:0005524">
    <property type="term" value="F:ATP binding"/>
    <property type="evidence" value="ECO:0007669"/>
    <property type="project" value="InterPro"/>
</dbReference>
<dbReference type="GO" id="GO:0051959">
    <property type="term" value="F:dynein light intermediate chain binding"/>
    <property type="evidence" value="ECO:0007669"/>
    <property type="project" value="InterPro"/>
</dbReference>
<name>A0A2J7RCB8_9NEOP</name>
<dbReference type="STRING" id="105785.A0A2J7RCB8"/>
<comment type="caution">
    <text evidence="2">The sequence shown here is derived from an EMBL/GenBank/DDBJ whole genome shotgun (WGS) entry which is preliminary data.</text>
</comment>
<organism evidence="2 3">
    <name type="scientific">Cryptotermes secundus</name>
    <dbReference type="NCBI Taxonomy" id="105785"/>
    <lineage>
        <taxon>Eukaryota</taxon>
        <taxon>Metazoa</taxon>
        <taxon>Ecdysozoa</taxon>
        <taxon>Arthropoda</taxon>
        <taxon>Hexapoda</taxon>
        <taxon>Insecta</taxon>
        <taxon>Pterygota</taxon>
        <taxon>Neoptera</taxon>
        <taxon>Polyneoptera</taxon>
        <taxon>Dictyoptera</taxon>
        <taxon>Blattodea</taxon>
        <taxon>Blattoidea</taxon>
        <taxon>Termitoidae</taxon>
        <taxon>Kalotermitidae</taxon>
        <taxon>Cryptotermitinae</taxon>
        <taxon>Cryptotermes</taxon>
    </lineage>
</organism>
<dbReference type="OrthoDB" id="447173at2759"/>